<dbReference type="Proteomes" id="UP000315783">
    <property type="component" value="Unassembled WGS sequence"/>
</dbReference>
<evidence type="ECO:0000313" key="2">
    <source>
        <dbReference type="EMBL" id="TQV94271.1"/>
    </source>
</evidence>
<reference evidence="2 3" key="1">
    <citation type="journal article" date="2019" name="Appl. Microbiol. Biotechnol.">
        <title>Genome sequence of Isaria javanica and comparative genome analysis insights into family S53 peptidase evolution in fungal entomopathogens.</title>
        <authorList>
            <person name="Lin R."/>
            <person name="Zhang X."/>
            <person name="Xin B."/>
            <person name="Zou M."/>
            <person name="Gao Y."/>
            <person name="Qin F."/>
            <person name="Hu Q."/>
            <person name="Xie B."/>
            <person name="Cheng X."/>
        </authorList>
    </citation>
    <scope>NUCLEOTIDE SEQUENCE [LARGE SCALE GENOMIC DNA]</scope>
    <source>
        <strain evidence="2 3">IJ1G</strain>
    </source>
</reference>
<name>A0A545UXS9_9HYPO</name>
<dbReference type="AlphaFoldDB" id="A0A545UXS9"/>
<organism evidence="2 3">
    <name type="scientific">Cordyceps javanica</name>
    <dbReference type="NCBI Taxonomy" id="43265"/>
    <lineage>
        <taxon>Eukaryota</taxon>
        <taxon>Fungi</taxon>
        <taxon>Dikarya</taxon>
        <taxon>Ascomycota</taxon>
        <taxon>Pezizomycotina</taxon>
        <taxon>Sordariomycetes</taxon>
        <taxon>Hypocreomycetidae</taxon>
        <taxon>Hypocreales</taxon>
        <taxon>Cordycipitaceae</taxon>
        <taxon>Cordyceps</taxon>
    </lineage>
</organism>
<keyword evidence="3" id="KW-1185">Reference proteome</keyword>
<proteinExistence type="predicted"/>
<comment type="caution">
    <text evidence="2">The sequence shown here is derived from an EMBL/GenBank/DDBJ whole genome shotgun (WGS) entry which is preliminary data.</text>
</comment>
<dbReference type="EMBL" id="SPUK01000010">
    <property type="protein sequence ID" value="TQV94271.1"/>
    <property type="molecule type" value="Genomic_DNA"/>
</dbReference>
<protein>
    <submittedName>
        <fullName evidence="2">Uncharacterized protein</fullName>
    </submittedName>
</protein>
<feature type="region of interest" description="Disordered" evidence="1">
    <location>
        <begin position="56"/>
        <end position="75"/>
    </location>
</feature>
<gene>
    <name evidence="2" type="ORF">IF1G_07150</name>
</gene>
<sequence length="137" mass="15123">MVDAGARCRTRQRCREAEANAMGWRMAREGGKRRQSKKRHSKYGVDAVQRVSLGDAAAGMRSKTARRTTSSSDRVTSEKKYPCALYVCVRVGRLTVSTNSKTLPAISCLEIGWGWAFIRLCGNRSVNHPGTAAPLTY</sequence>
<evidence type="ECO:0000313" key="3">
    <source>
        <dbReference type="Proteomes" id="UP000315783"/>
    </source>
</evidence>
<accession>A0A545UXS9</accession>
<evidence type="ECO:0000256" key="1">
    <source>
        <dbReference type="SAM" id="MobiDB-lite"/>
    </source>
</evidence>